<accession>A0ABZ2XPP3</accession>
<dbReference type="EMBL" id="CP123584">
    <property type="protein sequence ID" value="WZK87673.1"/>
    <property type="molecule type" value="Genomic_DNA"/>
</dbReference>
<reference evidence="1 2" key="1">
    <citation type="submission" date="2023-04" db="EMBL/GenBank/DDBJ databases">
        <title>Complete genome sequence of Alisedimentitalea scapharcae.</title>
        <authorList>
            <person name="Rong J.-C."/>
            <person name="Yi M.-L."/>
            <person name="Zhao Q."/>
        </authorList>
    </citation>
    <scope>NUCLEOTIDE SEQUENCE [LARGE SCALE GENOMIC DNA]</scope>
    <source>
        <strain evidence="1 2">KCTC 42119</strain>
    </source>
</reference>
<evidence type="ECO:0000313" key="2">
    <source>
        <dbReference type="Proteomes" id="UP001623232"/>
    </source>
</evidence>
<keyword evidence="2" id="KW-1185">Reference proteome</keyword>
<dbReference type="Proteomes" id="UP001623232">
    <property type="component" value="Chromosome"/>
</dbReference>
<name>A0ABZ2XPP3_9RHOB</name>
<sequence>MFGVVLWSDTDERKAVIWCEDHGDLAFYKQNDQEPELPLDAGDWVQFDLTMERHMRYAHNPRLVSEGLCSGLADVLGAEQELAPVQPAAQELETGSAKIIPFAAAQKRRNATDSSVARILA</sequence>
<organism evidence="1 2">
    <name type="scientific">Aliisedimentitalea scapharcae</name>
    <dbReference type="NCBI Taxonomy" id="1524259"/>
    <lineage>
        <taxon>Bacteria</taxon>
        <taxon>Pseudomonadati</taxon>
        <taxon>Pseudomonadota</taxon>
        <taxon>Alphaproteobacteria</taxon>
        <taxon>Rhodobacterales</taxon>
        <taxon>Roseobacteraceae</taxon>
        <taxon>Aliisedimentitalea</taxon>
    </lineage>
</organism>
<dbReference type="RefSeq" id="WP_406644952.1">
    <property type="nucleotide sequence ID" value="NZ_CP123584.1"/>
</dbReference>
<proteinExistence type="predicted"/>
<gene>
    <name evidence="1" type="ORF">QEZ52_13770</name>
</gene>
<protein>
    <submittedName>
        <fullName evidence="1">Uncharacterized protein</fullName>
    </submittedName>
</protein>
<evidence type="ECO:0000313" key="1">
    <source>
        <dbReference type="EMBL" id="WZK87673.1"/>
    </source>
</evidence>